<feature type="compositionally biased region" description="Polar residues" evidence="5">
    <location>
        <begin position="215"/>
        <end position="228"/>
    </location>
</feature>
<reference evidence="8 9" key="1">
    <citation type="journal article" date="2020" name="ISME J.">
        <title>Uncovering the hidden diversity of litter-decomposition mechanisms in mushroom-forming fungi.</title>
        <authorList>
            <person name="Floudas D."/>
            <person name="Bentzer J."/>
            <person name="Ahren D."/>
            <person name="Johansson T."/>
            <person name="Persson P."/>
            <person name="Tunlid A."/>
        </authorList>
    </citation>
    <scope>NUCLEOTIDE SEQUENCE [LARGE SCALE GENOMIC DNA]</scope>
    <source>
        <strain evidence="8 9">CBS 291.85</strain>
    </source>
</reference>
<evidence type="ECO:0000313" key="8">
    <source>
        <dbReference type="EMBL" id="KAF5369933.1"/>
    </source>
</evidence>
<evidence type="ECO:0000256" key="5">
    <source>
        <dbReference type="SAM" id="MobiDB-lite"/>
    </source>
</evidence>
<dbReference type="InterPro" id="IPR019136">
    <property type="entry name" value="TF_IIIC_su-5_HTH"/>
</dbReference>
<dbReference type="GO" id="GO:0001003">
    <property type="term" value="F:RNA polymerase III type 2 promoter sequence-specific DNA binding"/>
    <property type="evidence" value="ECO:0007669"/>
    <property type="project" value="TreeGrafter"/>
</dbReference>
<protein>
    <submittedName>
        <fullName evidence="8">Uncharacterized protein</fullName>
    </submittedName>
</protein>
<dbReference type="Gene3D" id="3.30.200.160">
    <property type="entry name" value="TFIIIC, subcomplex tauA, subunit Sfc1, barrel domain"/>
    <property type="match status" value="1"/>
</dbReference>
<feature type="compositionally biased region" description="Polar residues" evidence="5">
    <location>
        <begin position="1"/>
        <end position="10"/>
    </location>
</feature>
<keyword evidence="2" id="KW-0238">DNA-binding</keyword>
<dbReference type="GO" id="GO:0006384">
    <property type="term" value="P:transcription initiation at RNA polymerase III promoter"/>
    <property type="evidence" value="ECO:0007669"/>
    <property type="project" value="InterPro"/>
</dbReference>
<evidence type="ECO:0000256" key="3">
    <source>
        <dbReference type="ARBA" id="ARBA00023163"/>
    </source>
</evidence>
<dbReference type="AlphaFoldDB" id="A0A8H5GRG5"/>
<dbReference type="GO" id="GO:0000127">
    <property type="term" value="C:transcription factor TFIIIC complex"/>
    <property type="evidence" value="ECO:0007669"/>
    <property type="project" value="InterPro"/>
</dbReference>
<dbReference type="GO" id="GO:0001002">
    <property type="term" value="F:RNA polymerase III type 1 promoter sequence-specific DNA binding"/>
    <property type="evidence" value="ECO:0007669"/>
    <property type="project" value="TreeGrafter"/>
</dbReference>
<sequence>MQTATTSSAPEFNFPALVTPPSGAQPHSLPSVPFYSVEYPGYVRPESATKAIQSLGGPSSLEAAFRRGASKAETLVELRLRPDNAFAHPIPGEVVASNSILFKVTKKKRKIRHPNAQDNAGNPIVGEYKAEAVGVLPKVVRFRSMVDYQYQPDADDPLTKLRSAMDTLNVSSISSYKIPPEKEDYVITNEPTPSPSPKPPQTDFDMNLDPRLLGEQNSPQTPASNPSSALPEPVQTEKSNLRLFPPPLLSRQTISQAYNFKANPASIVSVSVDGETGEERKRLINRMRWKGYGPATIAFTDTTVPDKPPPNVEGVRDQVDVNIIQRLQELFEERPVWTRMSLFNQVSPAVAREIHNSKIILPLVCYNFQDGPWRDTLVRFGYDPRQDPNARFYQRLYFRNASHPMNRPSVITRRQERAAANTNNPLETDQDERRTSHVFDGQTLTKETAAFQLCDIVDPMLKDMIENAPEIREVCHERDGWFSGDSLEKIKAVLRHKFFSLLDGRVATDEECQAILDEKQSYTPKTLALPKSSKLRVGKHNMAKGAMRPEEAAVGVFFLSTMQHSINMRNTMQAFRLRATLERERKATTR</sequence>
<comment type="caution">
    <text evidence="8">The sequence shown here is derived from an EMBL/GenBank/DDBJ whole genome shotgun (WGS) entry which is preliminary data.</text>
</comment>
<dbReference type="OrthoDB" id="5598268at2759"/>
<feature type="region of interest" description="Disordered" evidence="5">
    <location>
        <begin position="1"/>
        <end position="25"/>
    </location>
</feature>
<evidence type="ECO:0000259" key="6">
    <source>
        <dbReference type="Pfam" id="PF09734"/>
    </source>
</evidence>
<feature type="region of interest" description="Disordered" evidence="5">
    <location>
        <begin position="185"/>
        <end position="237"/>
    </location>
</feature>
<evidence type="ECO:0000313" key="9">
    <source>
        <dbReference type="Proteomes" id="UP000559256"/>
    </source>
</evidence>
<feature type="domain" description="Transcription factor IIIC subunit Tfc1/Sfc1 triple barrel" evidence="7">
    <location>
        <begin position="35"/>
        <end position="151"/>
    </location>
</feature>
<organism evidence="8 9">
    <name type="scientific">Tetrapyrgos nigripes</name>
    <dbReference type="NCBI Taxonomy" id="182062"/>
    <lineage>
        <taxon>Eukaryota</taxon>
        <taxon>Fungi</taxon>
        <taxon>Dikarya</taxon>
        <taxon>Basidiomycota</taxon>
        <taxon>Agaricomycotina</taxon>
        <taxon>Agaricomycetes</taxon>
        <taxon>Agaricomycetidae</taxon>
        <taxon>Agaricales</taxon>
        <taxon>Marasmiineae</taxon>
        <taxon>Marasmiaceae</taxon>
        <taxon>Tetrapyrgos</taxon>
    </lineage>
</organism>
<evidence type="ECO:0000256" key="4">
    <source>
        <dbReference type="ARBA" id="ARBA00023242"/>
    </source>
</evidence>
<keyword evidence="4" id="KW-0539">Nucleus</keyword>
<keyword evidence="3" id="KW-0804">Transcription</keyword>
<dbReference type="GO" id="GO:0005634">
    <property type="term" value="C:nucleus"/>
    <property type="evidence" value="ECO:0007669"/>
    <property type="project" value="UniProtKB-SubCell"/>
</dbReference>
<evidence type="ECO:0000256" key="2">
    <source>
        <dbReference type="ARBA" id="ARBA00023125"/>
    </source>
</evidence>
<dbReference type="Proteomes" id="UP000559256">
    <property type="component" value="Unassembled WGS sequence"/>
</dbReference>
<dbReference type="EMBL" id="JAACJM010000012">
    <property type="protein sequence ID" value="KAF5369933.1"/>
    <property type="molecule type" value="Genomic_DNA"/>
</dbReference>
<dbReference type="InterPro" id="IPR042536">
    <property type="entry name" value="TFIIIC_tauA_Sfc1"/>
</dbReference>
<comment type="subcellular location">
    <subcellularLocation>
        <location evidence="1">Nucleus</location>
    </subcellularLocation>
</comment>
<dbReference type="Pfam" id="PF09734">
    <property type="entry name" value="Tau95"/>
    <property type="match status" value="1"/>
</dbReference>
<name>A0A8H5GRG5_9AGAR</name>
<feature type="domain" description="Transcription factor IIIC subunit 5 HTH" evidence="6">
    <location>
        <begin position="243"/>
        <end position="399"/>
    </location>
</feature>
<dbReference type="Pfam" id="PF17682">
    <property type="entry name" value="Tau95_N"/>
    <property type="match status" value="1"/>
</dbReference>
<dbReference type="InterPro" id="IPR040454">
    <property type="entry name" value="TF_IIIC_Tfc1/Sfc1"/>
</dbReference>
<evidence type="ECO:0000259" key="7">
    <source>
        <dbReference type="Pfam" id="PF17682"/>
    </source>
</evidence>
<dbReference type="PANTHER" id="PTHR13230">
    <property type="entry name" value="GENERAL TRANSCRIPTION FACTOR IIIC, POLYPEPTIDE 5"/>
    <property type="match status" value="1"/>
</dbReference>
<gene>
    <name evidence="8" type="ORF">D9758_001240</name>
</gene>
<accession>A0A8H5GRG5</accession>
<dbReference type="PANTHER" id="PTHR13230:SF5">
    <property type="entry name" value="GENERAL TRANSCRIPTION FACTOR 3C POLYPEPTIDE 5"/>
    <property type="match status" value="1"/>
</dbReference>
<dbReference type="InterPro" id="IPR041499">
    <property type="entry name" value="Tfc1/Sfc1_N"/>
</dbReference>
<proteinExistence type="predicted"/>
<evidence type="ECO:0000256" key="1">
    <source>
        <dbReference type="ARBA" id="ARBA00004123"/>
    </source>
</evidence>
<keyword evidence="9" id="KW-1185">Reference proteome</keyword>